<dbReference type="EMBL" id="CP019343">
    <property type="protein sequence ID" value="ARN75189.1"/>
    <property type="molecule type" value="Genomic_DNA"/>
</dbReference>
<proteinExistence type="predicted"/>
<accession>A0A1X9NI49</accession>
<dbReference type="STRING" id="716816.BST96_14330"/>
<evidence type="ECO:0000313" key="5">
    <source>
        <dbReference type="Proteomes" id="UP000193450"/>
    </source>
</evidence>
<dbReference type="KEGG" id="osg:BST96_14330"/>
<dbReference type="GO" id="GO:0003677">
    <property type="term" value="F:DNA binding"/>
    <property type="evidence" value="ECO:0007669"/>
    <property type="project" value="UniProtKB-KW"/>
</dbReference>
<gene>
    <name evidence="4" type="ORF">BST96_14330</name>
</gene>
<dbReference type="Gene3D" id="1.10.357.10">
    <property type="entry name" value="Tetracycline Repressor, domain 2"/>
    <property type="match status" value="1"/>
</dbReference>
<evidence type="ECO:0000259" key="3">
    <source>
        <dbReference type="Pfam" id="PF17939"/>
    </source>
</evidence>
<organism evidence="4 5">
    <name type="scientific">Oceanicoccus sagamiensis</name>
    <dbReference type="NCBI Taxonomy" id="716816"/>
    <lineage>
        <taxon>Bacteria</taxon>
        <taxon>Pseudomonadati</taxon>
        <taxon>Pseudomonadota</taxon>
        <taxon>Gammaproteobacteria</taxon>
        <taxon>Cellvibrionales</taxon>
        <taxon>Spongiibacteraceae</taxon>
        <taxon>Oceanicoccus</taxon>
    </lineage>
</organism>
<dbReference type="AlphaFoldDB" id="A0A1X9NI49"/>
<sequence length="207" mass="23195">MQVTENKEDIRDRLLVSAMALYAEKGLDGVSLREIGVSAGAKNSGVMQYHFGSKLGLLNAIVEKISLQLMPLRAQNPPHEADGVWQMVRGTIENMATLSRSYSWGEDALKVMSRMLMETGTDTRDIINRYFSEQTLQLFERLQTFYPHAEPNKLKLRLLVALDGVIHSLSEAKSLPNSPLGEIRFFSDKELGDELCDFVVGGLTYKL</sequence>
<dbReference type="InterPro" id="IPR009057">
    <property type="entry name" value="Homeodomain-like_sf"/>
</dbReference>
<keyword evidence="1" id="KW-0238">DNA-binding</keyword>
<name>A0A1X9NI49_9GAMM</name>
<keyword evidence="5" id="KW-1185">Reference proteome</keyword>
<evidence type="ECO:0000256" key="1">
    <source>
        <dbReference type="ARBA" id="ARBA00023125"/>
    </source>
</evidence>
<protein>
    <recommendedName>
        <fullName evidence="6">HTH tetR-type domain-containing protein</fullName>
    </recommendedName>
</protein>
<dbReference type="InterPro" id="IPR001647">
    <property type="entry name" value="HTH_TetR"/>
</dbReference>
<reference evidence="4 5" key="1">
    <citation type="submission" date="2016-11" db="EMBL/GenBank/DDBJ databases">
        <title>Trade-off between light-utilization and light-protection in marine flavobacteria.</title>
        <authorList>
            <person name="Kumagai Y."/>
        </authorList>
    </citation>
    <scope>NUCLEOTIDE SEQUENCE [LARGE SCALE GENOMIC DNA]</scope>
    <source>
        <strain evidence="4 5">NBRC 107125</strain>
    </source>
</reference>
<dbReference type="SUPFAM" id="SSF46689">
    <property type="entry name" value="Homeodomain-like"/>
    <property type="match status" value="1"/>
</dbReference>
<dbReference type="OrthoDB" id="2356263at2"/>
<dbReference type="Pfam" id="PF17939">
    <property type="entry name" value="TetR_C_30"/>
    <property type="match status" value="1"/>
</dbReference>
<dbReference type="Proteomes" id="UP000193450">
    <property type="component" value="Chromosome"/>
</dbReference>
<feature type="domain" description="PsrA tetracyclin repressor-like C-terminal" evidence="3">
    <location>
        <begin position="102"/>
        <end position="202"/>
    </location>
</feature>
<evidence type="ECO:0000313" key="4">
    <source>
        <dbReference type="EMBL" id="ARN75189.1"/>
    </source>
</evidence>
<evidence type="ECO:0008006" key="6">
    <source>
        <dbReference type="Google" id="ProtNLM"/>
    </source>
</evidence>
<dbReference type="InterPro" id="IPR041586">
    <property type="entry name" value="PsrA_TetR_C"/>
</dbReference>
<feature type="domain" description="HTH tetR-type" evidence="2">
    <location>
        <begin position="14"/>
        <end position="61"/>
    </location>
</feature>
<dbReference type="Pfam" id="PF00440">
    <property type="entry name" value="TetR_N"/>
    <property type="match status" value="1"/>
</dbReference>
<evidence type="ECO:0000259" key="2">
    <source>
        <dbReference type="Pfam" id="PF00440"/>
    </source>
</evidence>